<sequence>MATQSQQFLHYPLGHCTQGKTVEVTLSSAANVQLLDANNFALYKSGSQYRYHGGYVTKSPYRIRIPSDGNWHIAIDLGGAAGHVKASVQVI</sequence>
<dbReference type="Gene3D" id="4.10.1210.10">
    <property type="entry name" value="Atu1913-like"/>
    <property type="match status" value="1"/>
</dbReference>
<dbReference type="Pfam" id="PF08980">
    <property type="entry name" value="DUF1883"/>
    <property type="match status" value="1"/>
</dbReference>
<comment type="caution">
    <text evidence="2">The sequence shown here is derived from an EMBL/GenBank/DDBJ whole genome shotgun (WGS) entry which is preliminary data.</text>
</comment>
<dbReference type="EMBL" id="PUIA01000017">
    <property type="protein sequence ID" value="PQO36914.1"/>
    <property type="molecule type" value="Genomic_DNA"/>
</dbReference>
<evidence type="ECO:0000313" key="2">
    <source>
        <dbReference type="EMBL" id="PQO36914.1"/>
    </source>
</evidence>
<dbReference type="RefSeq" id="WP_105351354.1">
    <property type="nucleotide sequence ID" value="NZ_PUIA01000017.1"/>
</dbReference>
<protein>
    <recommendedName>
        <fullName evidence="1">DUF1883 domain-containing protein</fullName>
    </recommendedName>
</protein>
<gene>
    <name evidence="2" type="ORF">C5Y96_07060</name>
</gene>
<dbReference type="AlphaFoldDB" id="A0A2S8FYJ1"/>
<evidence type="ECO:0000259" key="1">
    <source>
        <dbReference type="Pfam" id="PF08980"/>
    </source>
</evidence>
<name>A0A2S8FYJ1_9BACT</name>
<organism evidence="2 3">
    <name type="scientific">Blastopirellula marina</name>
    <dbReference type="NCBI Taxonomy" id="124"/>
    <lineage>
        <taxon>Bacteria</taxon>
        <taxon>Pseudomonadati</taxon>
        <taxon>Planctomycetota</taxon>
        <taxon>Planctomycetia</taxon>
        <taxon>Pirellulales</taxon>
        <taxon>Pirellulaceae</taxon>
        <taxon>Blastopirellula</taxon>
    </lineage>
</organism>
<dbReference type="Proteomes" id="UP000240009">
    <property type="component" value="Unassembled WGS sequence"/>
</dbReference>
<dbReference type="OrthoDB" id="7285215at2"/>
<accession>A0A2S8FYJ1</accession>
<reference evidence="2 3" key="1">
    <citation type="submission" date="2018-02" db="EMBL/GenBank/DDBJ databases">
        <title>Comparative genomes isolates from brazilian mangrove.</title>
        <authorList>
            <person name="Araujo J.E."/>
            <person name="Taketani R.G."/>
            <person name="Silva M.C.P."/>
            <person name="Loureco M.V."/>
            <person name="Andreote F.D."/>
        </authorList>
    </citation>
    <scope>NUCLEOTIDE SEQUENCE [LARGE SCALE GENOMIC DNA]</scope>
    <source>
        <strain evidence="2 3">HEX-2 MGV</strain>
    </source>
</reference>
<dbReference type="SUPFAM" id="SSF141099">
    <property type="entry name" value="Atu1913-like"/>
    <property type="match status" value="1"/>
</dbReference>
<evidence type="ECO:0000313" key="3">
    <source>
        <dbReference type="Proteomes" id="UP000240009"/>
    </source>
</evidence>
<dbReference type="InterPro" id="IPR036488">
    <property type="entry name" value="DUF1883-like_sf"/>
</dbReference>
<dbReference type="InterPro" id="IPR015073">
    <property type="entry name" value="DUF1883"/>
</dbReference>
<proteinExistence type="predicted"/>
<feature type="domain" description="DUF1883" evidence="1">
    <location>
        <begin position="7"/>
        <end position="90"/>
    </location>
</feature>